<accession>A0ACB7V7X1</accession>
<proteinExistence type="predicted"/>
<organism evidence="1 2">
    <name type="scientific">Dioscorea alata</name>
    <name type="common">Purple yam</name>
    <dbReference type="NCBI Taxonomy" id="55571"/>
    <lineage>
        <taxon>Eukaryota</taxon>
        <taxon>Viridiplantae</taxon>
        <taxon>Streptophyta</taxon>
        <taxon>Embryophyta</taxon>
        <taxon>Tracheophyta</taxon>
        <taxon>Spermatophyta</taxon>
        <taxon>Magnoliopsida</taxon>
        <taxon>Liliopsida</taxon>
        <taxon>Dioscoreales</taxon>
        <taxon>Dioscoreaceae</taxon>
        <taxon>Dioscorea</taxon>
    </lineage>
</organism>
<gene>
    <name evidence="1" type="ORF">IHE45_11G083900</name>
</gene>
<dbReference type="EMBL" id="CM037021">
    <property type="protein sequence ID" value="KAH7669525.1"/>
    <property type="molecule type" value="Genomic_DNA"/>
</dbReference>
<evidence type="ECO:0000313" key="1">
    <source>
        <dbReference type="EMBL" id="KAH7669525.1"/>
    </source>
</evidence>
<reference evidence="2" key="1">
    <citation type="journal article" date="2022" name="Nat. Commun.">
        <title>Chromosome evolution and the genetic basis of agronomically important traits in greater yam.</title>
        <authorList>
            <person name="Bredeson J.V."/>
            <person name="Lyons J.B."/>
            <person name="Oniyinde I.O."/>
            <person name="Okereke N.R."/>
            <person name="Kolade O."/>
            <person name="Nnabue I."/>
            <person name="Nwadili C.O."/>
            <person name="Hribova E."/>
            <person name="Parker M."/>
            <person name="Nwogha J."/>
            <person name="Shu S."/>
            <person name="Carlson J."/>
            <person name="Kariba R."/>
            <person name="Muthemba S."/>
            <person name="Knop K."/>
            <person name="Barton G.J."/>
            <person name="Sherwood A.V."/>
            <person name="Lopez-Montes A."/>
            <person name="Asiedu R."/>
            <person name="Jamnadass R."/>
            <person name="Muchugi A."/>
            <person name="Goodstein D."/>
            <person name="Egesi C.N."/>
            <person name="Featherston J."/>
            <person name="Asfaw A."/>
            <person name="Simpson G.G."/>
            <person name="Dolezel J."/>
            <person name="Hendre P.S."/>
            <person name="Van Deynze A."/>
            <person name="Kumar P.L."/>
            <person name="Obidiegwu J.E."/>
            <person name="Bhattacharjee R."/>
            <person name="Rokhsar D.S."/>
        </authorList>
    </citation>
    <scope>NUCLEOTIDE SEQUENCE [LARGE SCALE GENOMIC DNA]</scope>
    <source>
        <strain evidence="2">cv. TDa95/00328</strain>
    </source>
</reference>
<protein>
    <submittedName>
        <fullName evidence="1">UDP-N-acetylmuramoylalanyl-D-glutamate-2, 6-diaminopimelate ligase protein</fullName>
        <ecNumber evidence="1">6.3.2.13</ecNumber>
    </submittedName>
</protein>
<name>A0ACB7V7X1_DIOAL</name>
<comment type="caution">
    <text evidence="1">The sequence shown here is derived from an EMBL/GenBank/DDBJ whole genome shotgun (WGS) entry which is preliminary data.</text>
</comment>
<keyword evidence="2" id="KW-1185">Reference proteome</keyword>
<sequence>MAMASFAALPLLPFSIPPSLSFRRSSSVFLTSATSPELCSAGTDAFVVPTAAAEKPTVLYGFSEDSTLNDLAGALQRRKEISWTLSELIETSKLTPVSIHGDVNTPITGIQIDSRCVTSGDLFICCVGKKTDGHRFVSEALSKGATAVVACKNLNFDDLPGCGALVIVKDSNAVLASLAASFYRNPSTMMSVVGITGTNGKTTTAHLVKGIYESMGMKTGMFGTVGYFINGEDQSEVKCTTPDAVTAQRLMAKMLENGTEALVMEVSSHGLALGRCDEIEFNVAVFTNLTRDHFDFHGTEEEYRNSKLKLFVKMSDPKKHRKVVNVDDPNAPFFIAKGNADVPVVTFGMESKEADVFPLRIEVSMFGTWVLISTPKGIVEVSSRLLGRHNVYNILAAVAVGIAVNCRLEDVVRGIEMVSGAPGRCELIDEHQPFAVMVDFAHTPDALARVLDSARELGARRLINVFGCGGETDTGKRPMMTKIAADKSDVVILTTDTPRNENHLNILNDMLAGVGWTLQSYVQFGKNNYFPPLPNGHKLFVHDRRRVALRAAMAMADKGDIVVVTGRGHETYQEVGDRMRYFDDRKECREALHYVEMLHRAAIGKQIPLLITQESLISFCKDVETWFAMEDQRSPCMLPIF</sequence>
<keyword evidence="1" id="KW-0436">Ligase</keyword>
<dbReference type="Proteomes" id="UP000827976">
    <property type="component" value="Chromosome 11"/>
</dbReference>
<dbReference type="EC" id="6.3.2.13" evidence="1"/>
<evidence type="ECO:0000313" key="2">
    <source>
        <dbReference type="Proteomes" id="UP000827976"/>
    </source>
</evidence>